<organism evidence="9 10">
    <name type="scientific">Natronomonas salsuginis</name>
    <dbReference type="NCBI Taxonomy" id="2217661"/>
    <lineage>
        <taxon>Archaea</taxon>
        <taxon>Methanobacteriati</taxon>
        <taxon>Methanobacteriota</taxon>
        <taxon>Stenosarchaea group</taxon>
        <taxon>Halobacteria</taxon>
        <taxon>Halobacteriales</taxon>
        <taxon>Natronomonadaceae</taxon>
        <taxon>Natronomonas</taxon>
    </lineage>
</organism>
<keyword evidence="10" id="KW-1185">Reference proteome</keyword>
<keyword evidence="3 7" id="KW-0812">Transmembrane</keyword>
<evidence type="ECO:0000256" key="1">
    <source>
        <dbReference type="ARBA" id="ARBA00004651"/>
    </source>
</evidence>
<feature type="transmembrane region" description="Helical" evidence="7">
    <location>
        <begin position="6"/>
        <end position="22"/>
    </location>
</feature>
<feature type="coiled-coil region" evidence="6">
    <location>
        <begin position="248"/>
        <end position="275"/>
    </location>
</feature>
<dbReference type="PANTHER" id="PTHR35402">
    <property type="entry name" value="INTEGRAL MEMBRANE PROTEIN-RELATED"/>
    <property type="match status" value="1"/>
</dbReference>
<evidence type="ECO:0000313" key="10">
    <source>
        <dbReference type="Proteomes" id="UP000308037"/>
    </source>
</evidence>
<dbReference type="OrthoDB" id="12374at2157"/>
<keyword evidence="2" id="KW-1003">Cell membrane</keyword>
<dbReference type="RefSeq" id="WP_137275101.1">
    <property type="nucleotide sequence ID" value="NZ_QKNX01000001.1"/>
</dbReference>
<dbReference type="Gene3D" id="1.20.81.30">
    <property type="entry name" value="Type II secretion system (T2SS), domain F"/>
    <property type="match status" value="1"/>
</dbReference>
<keyword evidence="5 7" id="KW-0472">Membrane</keyword>
<keyword evidence="6" id="KW-0175">Coiled coil</keyword>
<feature type="domain" description="Type II secretion system protein GspF" evidence="8">
    <location>
        <begin position="171"/>
        <end position="294"/>
    </location>
</feature>
<evidence type="ECO:0000259" key="8">
    <source>
        <dbReference type="Pfam" id="PF00482"/>
    </source>
</evidence>
<sequence length="677" mass="73604">MLALLPLAIVLVVLSVFVVAAFDDRINAWLARISIAAFGDRGAESEIKRTRLLRAASIGTPYREYAAKTRLYSVGVGLCGAIAGVYVGAAVVTIVGAFRDGRGLIVEPAVFDVSSLGGSTLAMASVIGLLIGGMTAFAMYAARWRLPLVRADARRRRIEAGLPRMVAFTYALTRGGMSFPDVLRTISANERVFGESAAEVRIAVRNIDLFNVDIVTAIQDLSDTTPSEQFGTFTENLSSVLRSGGDVSAFLREQYERYREEAEDQQTEILNVLATTAEVYVTVVVAGMLFLVTILLIIGLTVGDTLIIIRVLAYVVIPAGNVLFLAYLLDITRPLRVTGDARLDSDENPETRRAIRSVETDGGYTRPKSAVNHGRLIAYRRLRSLRETLATPLESLVARPRLVLYVTVPLVVVATAARSPAVFADGTVDVRVLDDFLVQGAIALIGTFAIVYEYSKRRLKRLEGALPDLLERLASLNESGTSIATSFDRVRESDVGALDDEVDRIWRDMRWGSTAERALLRFETRVRTPSITRVVTLITNAMNASNEIGPVLRIAADQARSDIQLRRQRTQEMFTYVVVVYVSFLVFLVVIAALEYVLIPSLPDVSALGERASATPIGGFADVDRDAYRLAFFHTGLIQAGLSGLVAGVMGGGAIEDGLKHAAIMLSITYVVLTVFG</sequence>
<proteinExistence type="predicted"/>
<dbReference type="InterPro" id="IPR042094">
    <property type="entry name" value="T2SS_GspF_sf"/>
</dbReference>
<feature type="transmembrane region" description="Helical" evidence="7">
    <location>
        <begin position="307"/>
        <end position="329"/>
    </location>
</feature>
<accession>A0A4U5JHK9</accession>
<feature type="transmembrane region" description="Helical" evidence="7">
    <location>
        <begin position="574"/>
        <end position="599"/>
    </location>
</feature>
<reference evidence="9 10" key="1">
    <citation type="submission" date="2019-04" db="EMBL/GenBank/DDBJ databases">
        <title>Natronomonas sp. F20-122 a newhaloarchaeon isolated from a saline saltern of Isla Bacuta, Huelva, Spain.</title>
        <authorList>
            <person name="Duran-Viseras A."/>
            <person name="Sanchez-Porro C."/>
            <person name="Ventosa A."/>
        </authorList>
    </citation>
    <scope>NUCLEOTIDE SEQUENCE [LARGE SCALE GENOMIC DNA]</scope>
    <source>
        <strain evidence="9 10">F20-122</strain>
    </source>
</reference>
<feature type="transmembrane region" description="Helical" evidence="7">
    <location>
        <begin position="279"/>
        <end position="301"/>
    </location>
</feature>
<keyword evidence="4 7" id="KW-1133">Transmembrane helix</keyword>
<dbReference type="PANTHER" id="PTHR35402:SF1">
    <property type="entry name" value="TYPE II SECRETION SYSTEM PROTEIN GSPF DOMAIN-CONTAINING PROTEIN"/>
    <property type="match status" value="1"/>
</dbReference>
<gene>
    <name evidence="9" type="ORF">DM868_01550</name>
</gene>
<feature type="transmembrane region" description="Helical" evidence="7">
    <location>
        <begin position="71"/>
        <end position="98"/>
    </location>
</feature>
<feature type="transmembrane region" description="Helical" evidence="7">
    <location>
        <begin position="402"/>
        <end position="424"/>
    </location>
</feature>
<dbReference type="InterPro" id="IPR018076">
    <property type="entry name" value="T2SS_GspF_dom"/>
</dbReference>
<evidence type="ECO:0000256" key="6">
    <source>
        <dbReference type="SAM" id="Coils"/>
    </source>
</evidence>
<dbReference type="Pfam" id="PF00482">
    <property type="entry name" value="T2SSF"/>
    <property type="match status" value="2"/>
</dbReference>
<evidence type="ECO:0000313" key="9">
    <source>
        <dbReference type="EMBL" id="TKR27801.1"/>
    </source>
</evidence>
<dbReference type="GO" id="GO:0005886">
    <property type="term" value="C:plasma membrane"/>
    <property type="evidence" value="ECO:0007669"/>
    <property type="project" value="UniProtKB-SubCell"/>
</dbReference>
<feature type="transmembrane region" description="Helical" evidence="7">
    <location>
        <begin position="436"/>
        <end position="454"/>
    </location>
</feature>
<evidence type="ECO:0000256" key="7">
    <source>
        <dbReference type="SAM" id="Phobius"/>
    </source>
</evidence>
<dbReference type="InterPro" id="IPR056569">
    <property type="entry name" value="ArlJ-like"/>
</dbReference>
<dbReference type="AlphaFoldDB" id="A0A4U5JHK9"/>
<dbReference type="Proteomes" id="UP000308037">
    <property type="component" value="Unassembled WGS sequence"/>
</dbReference>
<evidence type="ECO:0000256" key="2">
    <source>
        <dbReference type="ARBA" id="ARBA00022475"/>
    </source>
</evidence>
<evidence type="ECO:0000256" key="3">
    <source>
        <dbReference type="ARBA" id="ARBA00022692"/>
    </source>
</evidence>
<feature type="transmembrane region" description="Helical" evidence="7">
    <location>
        <begin position="631"/>
        <end position="651"/>
    </location>
</feature>
<protein>
    <recommendedName>
        <fullName evidence="8">Type II secretion system protein GspF domain-containing protein</fullName>
    </recommendedName>
</protein>
<dbReference type="EMBL" id="QKNX01000001">
    <property type="protein sequence ID" value="TKR27801.1"/>
    <property type="molecule type" value="Genomic_DNA"/>
</dbReference>
<comment type="caution">
    <text evidence="9">The sequence shown here is derived from an EMBL/GenBank/DDBJ whole genome shotgun (WGS) entry which is preliminary data.</text>
</comment>
<evidence type="ECO:0000256" key="4">
    <source>
        <dbReference type="ARBA" id="ARBA00022989"/>
    </source>
</evidence>
<feature type="transmembrane region" description="Helical" evidence="7">
    <location>
        <begin position="118"/>
        <end position="140"/>
    </location>
</feature>
<evidence type="ECO:0000256" key="5">
    <source>
        <dbReference type="ARBA" id="ARBA00023136"/>
    </source>
</evidence>
<comment type="subcellular location">
    <subcellularLocation>
        <location evidence="1">Cell membrane</location>
        <topology evidence="1">Multi-pass membrane protein</topology>
    </subcellularLocation>
</comment>
<feature type="transmembrane region" description="Helical" evidence="7">
    <location>
        <begin position="658"/>
        <end position="676"/>
    </location>
</feature>
<name>A0A4U5JHK9_9EURY</name>
<feature type="domain" description="Type II secretion system protein GspF" evidence="8">
    <location>
        <begin position="470"/>
        <end position="593"/>
    </location>
</feature>